<name>E5R2U5_ARTGP</name>
<dbReference type="Proteomes" id="UP000002669">
    <property type="component" value="Unassembled WGS sequence"/>
</dbReference>
<keyword evidence="3" id="KW-1185">Reference proteome</keyword>
<feature type="region of interest" description="Disordered" evidence="1">
    <location>
        <begin position="249"/>
        <end position="286"/>
    </location>
</feature>
<dbReference type="OMA" id="RRPAKHI"/>
<dbReference type="GeneID" id="10032140"/>
<dbReference type="RefSeq" id="XP_003176818.1">
    <property type="nucleotide sequence ID" value="XM_003176770.1"/>
</dbReference>
<accession>E5R2U5</accession>
<dbReference type="OrthoDB" id="4540726at2759"/>
<dbReference type="AlphaFoldDB" id="E5R2U5"/>
<dbReference type="HOGENOM" id="CLU_973105_0_0_1"/>
<evidence type="ECO:0000313" key="3">
    <source>
        <dbReference type="Proteomes" id="UP000002669"/>
    </source>
</evidence>
<dbReference type="VEuPathDB" id="FungiDB:MGYG_00904"/>
<evidence type="ECO:0000256" key="1">
    <source>
        <dbReference type="SAM" id="MobiDB-lite"/>
    </source>
</evidence>
<feature type="compositionally biased region" description="Basic and acidic residues" evidence="1">
    <location>
        <begin position="262"/>
        <end position="286"/>
    </location>
</feature>
<gene>
    <name evidence="2" type="ORF">MGYG_00904</name>
</gene>
<proteinExistence type="predicted"/>
<dbReference type="EMBL" id="DS989822">
    <property type="protein sequence ID" value="EFQ97866.1"/>
    <property type="molecule type" value="Genomic_DNA"/>
</dbReference>
<dbReference type="eggNOG" id="ENOG502RM7N">
    <property type="taxonomic scope" value="Eukaryota"/>
</dbReference>
<evidence type="ECO:0000313" key="2">
    <source>
        <dbReference type="EMBL" id="EFQ97866.1"/>
    </source>
</evidence>
<dbReference type="InParanoid" id="E5R2U5"/>
<organism evidence="3">
    <name type="scientific">Arthroderma gypseum (strain ATCC MYA-4604 / CBS 118893)</name>
    <name type="common">Microsporum gypseum</name>
    <dbReference type="NCBI Taxonomy" id="535722"/>
    <lineage>
        <taxon>Eukaryota</taxon>
        <taxon>Fungi</taxon>
        <taxon>Dikarya</taxon>
        <taxon>Ascomycota</taxon>
        <taxon>Pezizomycotina</taxon>
        <taxon>Eurotiomycetes</taxon>
        <taxon>Eurotiomycetidae</taxon>
        <taxon>Onygenales</taxon>
        <taxon>Arthrodermataceae</taxon>
        <taxon>Nannizzia</taxon>
    </lineage>
</organism>
<reference evidence="3" key="1">
    <citation type="journal article" date="2012" name="MBio">
        <title>Comparative genome analysis of Trichophyton rubrum and related dermatophytes reveals candidate genes involved in infection.</title>
        <authorList>
            <person name="Martinez D.A."/>
            <person name="Oliver B.G."/>
            <person name="Graeser Y."/>
            <person name="Goldberg J.M."/>
            <person name="Li W."/>
            <person name="Martinez-Rossi N.M."/>
            <person name="Monod M."/>
            <person name="Shelest E."/>
            <person name="Barton R.C."/>
            <person name="Birch E."/>
            <person name="Brakhage A.A."/>
            <person name="Chen Z."/>
            <person name="Gurr S.J."/>
            <person name="Heiman D."/>
            <person name="Heitman J."/>
            <person name="Kosti I."/>
            <person name="Rossi A."/>
            <person name="Saif S."/>
            <person name="Samalova M."/>
            <person name="Saunders C.W."/>
            <person name="Shea T."/>
            <person name="Summerbell R.C."/>
            <person name="Xu J."/>
            <person name="Young S."/>
            <person name="Zeng Q."/>
            <person name="Birren B.W."/>
            <person name="Cuomo C.A."/>
            <person name="White T.C."/>
        </authorList>
    </citation>
    <scope>NUCLEOTIDE SEQUENCE [LARGE SCALE GENOMIC DNA]</scope>
    <source>
        <strain evidence="3">ATCC MYA-4604 / CBS 118893</strain>
    </source>
</reference>
<sequence>MDFSRLQRLSMRLNELDEQWSKFDSVQAEREAEIRRPAKHIDVMSNKEYDRIQDAKGYVQERIHELVAIRKLQLETTKDLVYRFFGGKYENYDKEIMNIADGISASLVLRCQARTNPFFKYAVPTRQGLDESGKPIKLPELTKEQLEEAAKIMKEMKKEYGQSMGNGPSHSVDSVHEPSLPKATMDQFEKDFKAGEYPSETEKKVLEDYFANETAQKAMKALLSECALWFQGLAEILIKVIRAADEYVPENAKDQQPVPREQFNEQLEKGRNEVGDFQRRVSDYFK</sequence>
<protein>
    <submittedName>
        <fullName evidence="2">Uncharacterized protein</fullName>
    </submittedName>
</protein>